<evidence type="ECO:0000313" key="1">
    <source>
        <dbReference type="EMBL" id="MCK0532473.1"/>
    </source>
</evidence>
<sequence length="333" mass="36462">MPRWVNRPEGSNWGDFGDDDQIGRMNLITSERRRAAMAEVREGIAFTLSLPLNVPTIPLTPFRRPPLLSAACDEEGDMYNRLDPNGEESTCDDRVLLYTQHSTQWDALSHRGRTFDADGDGVAELVYYNGFRAGDHVSGGEGAAGAPCARALGIETLATAGVQGRGVLVNLKAAYGTEYRPITRDDLLRAINAQRVEVRTGDFLLLYTGVDRMLLDREARGKDVPLAMAGCALDGRDESLLQWIIDSGITAICSDNLAIEALDLILSPEPPPIRLPVHDLCLFRQGIFLGELWYLEELAQWLGERGRHAFLLTAPPLRLPGSVGSPVTPIATV</sequence>
<dbReference type="PANTHER" id="PTHR34861">
    <property type="match status" value="1"/>
</dbReference>
<dbReference type="InterPro" id="IPR007325">
    <property type="entry name" value="KFase/CYL"/>
</dbReference>
<gene>
    <name evidence="1" type="ORF">MU848_12860</name>
</gene>
<reference evidence="1 2" key="1">
    <citation type="submission" date="2022-04" db="EMBL/GenBank/DDBJ databases">
        <authorList>
            <person name="Huq M.A."/>
        </authorList>
    </citation>
    <scope>NUCLEOTIDE SEQUENCE [LARGE SCALE GENOMIC DNA]</scope>
    <source>
        <strain evidence="1 2">MAH-33</strain>
    </source>
</reference>
<dbReference type="PANTHER" id="PTHR34861:SF10">
    <property type="entry name" value="CYCLASE"/>
    <property type="match status" value="1"/>
</dbReference>
<dbReference type="SUPFAM" id="SSF102198">
    <property type="entry name" value="Putative cyclase"/>
    <property type="match status" value="1"/>
</dbReference>
<dbReference type="EMBL" id="JALKHS010000010">
    <property type="protein sequence ID" value="MCK0532473.1"/>
    <property type="molecule type" value="Genomic_DNA"/>
</dbReference>
<dbReference type="Gene3D" id="3.50.30.50">
    <property type="entry name" value="Putative cyclase"/>
    <property type="match status" value="1"/>
</dbReference>
<comment type="caution">
    <text evidence="1">The sequence shown here is derived from an EMBL/GenBank/DDBJ whole genome shotgun (WGS) entry which is preliminary data.</text>
</comment>
<name>A0ABT0DZH9_9SPHN</name>
<keyword evidence="2" id="KW-1185">Reference proteome</keyword>
<organism evidence="1 2">
    <name type="scientific">Sphingobium agri</name>
    <dbReference type="NCBI Taxonomy" id="2933566"/>
    <lineage>
        <taxon>Bacteria</taxon>
        <taxon>Pseudomonadati</taxon>
        <taxon>Pseudomonadota</taxon>
        <taxon>Alphaproteobacteria</taxon>
        <taxon>Sphingomonadales</taxon>
        <taxon>Sphingomonadaceae</taxon>
        <taxon>Sphingobium</taxon>
    </lineage>
</organism>
<dbReference type="InterPro" id="IPR037175">
    <property type="entry name" value="KFase_sf"/>
</dbReference>
<protein>
    <submittedName>
        <fullName evidence="1">Cyclase family protein</fullName>
    </submittedName>
</protein>
<dbReference type="Proteomes" id="UP001203512">
    <property type="component" value="Unassembled WGS sequence"/>
</dbReference>
<dbReference type="Pfam" id="PF04199">
    <property type="entry name" value="Cyclase"/>
    <property type="match status" value="1"/>
</dbReference>
<accession>A0ABT0DZH9</accession>
<proteinExistence type="predicted"/>
<evidence type="ECO:0000313" key="2">
    <source>
        <dbReference type="Proteomes" id="UP001203512"/>
    </source>
</evidence>
<dbReference type="RefSeq" id="WP_247232815.1">
    <property type="nucleotide sequence ID" value="NZ_JALKHS010000010.1"/>
</dbReference>